<dbReference type="SUPFAM" id="SSF55979">
    <property type="entry name" value="DNA clamp"/>
    <property type="match status" value="1"/>
</dbReference>
<dbReference type="PRINTS" id="PR01246">
    <property type="entry name" value="RAD1REPAIR"/>
</dbReference>
<dbReference type="GO" id="GO:0006281">
    <property type="term" value="P:DNA repair"/>
    <property type="evidence" value="ECO:0007669"/>
    <property type="project" value="UniProtKB-KW"/>
</dbReference>
<dbReference type="GO" id="GO:0008270">
    <property type="term" value="F:zinc ion binding"/>
    <property type="evidence" value="ECO:0007669"/>
    <property type="project" value="UniProtKB-KW"/>
</dbReference>
<dbReference type="PRINTS" id="PR01245">
    <property type="entry name" value="RAD1REC1"/>
</dbReference>
<dbReference type="PROSITE" id="PS50966">
    <property type="entry name" value="ZF_SWIM"/>
    <property type="match status" value="1"/>
</dbReference>
<keyword evidence="6" id="KW-0862">Zinc</keyword>
<dbReference type="PANTHER" id="PTHR10870:SF0">
    <property type="entry name" value="CELL CYCLE CHECKPOINT PROTEIN RAD1"/>
    <property type="match status" value="1"/>
</dbReference>
<dbReference type="InterPro" id="IPR007527">
    <property type="entry name" value="Znf_SWIM"/>
</dbReference>
<keyword evidence="6" id="KW-0863">Zinc-finger</keyword>
<evidence type="ECO:0000256" key="3">
    <source>
        <dbReference type="ARBA" id="ARBA00022763"/>
    </source>
</evidence>
<feature type="domain" description="SWIM-type" evidence="7">
    <location>
        <begin position="117"/>
        <end position="155"/>
    </location>
</feature>
<evidence type="ECO:0000256" key="1">
    <source>
        <dbReference type="ARBA" id="ARBA00004123"/>
    </source>
</evidence>
<evidence type="ECO:0000256" key="4">
    <source>
        <dbReference type="ARBA" id="ARBA00023204"/>
    </source>
</evidence>
<reference evidence="8 9" key="1">
    <citation type="journal article" date="2024" name="Ann. Entomol. Soc. Am.">
        <title>Genomic analyses of the southern and eastern yellowjacket wasps (Hymenoptera: Vespidae) reveal evolutionary signatures of social life.</title>
        <authorList>
            <person name="Catto M.A."/>
            <person name="Caine P.B."/>
            <person name="Orr S.E."/>
            <person name="Hunt B.G."/>
            <person name="Goodisman M.A.D."/>
        </authorList>
    </citation>
    <scope>NUCLEOTIDE SEQUENCE [LARGE SCALE GENOMIC DNA]</scope>
    <source>
        <strain evidence="8">232</strain>
        <tissue evidence="8">Head and thorax</tissue>
    </source>
</reference>
<proteinExistence type="inferred from homology"/>
<dbReference type="AlphaFoldDB" id="A0ABD2CTC5"/>
<accession>A0ABD2CTC5</accession>
<gene>
    <name evidence="8" type="ORF">V1477_003021</name>
</gene>
<keyword evidence="9" id="KW-1185">Reference proteome</keyword>
<keyword evidence="4" id="KW-0234">DNA repair</keyword>
<dbReference type="InterPro" id="IPR003011">
    <property type="entry name" value="Cell_cycle_checkpoint_Rad1"/>
</dbReference>
<dbReference type="PANTHER" id="PTHR10870">
    <property type="entry name" value="CELL CYCLE CHECKPOINT PROTEIN RAD1"/>
    <property type="match status" value="1"/>
</dbReference>
<dbReference type="Proteomes" id="UP001607303">
    <property type="component" value="Unassembled WGS sequence"/>
</dbReference>
<evidence type="ECO:0000256" key="2">
    <source>
        <dbReference type="ARBA" id="ARBA00010991"/>
    </source>
</evidence>
<keyword evidence="5" id="KW-0539">Nucleus</keyword>
<sequence length="451" mass="51048">MASDNESSIGKDLTPNPYSVKYDEIVDRLLKESVEDFEKSGKCNEQKTYFETVNLSDKILLSLYNVFGEVFERALELHEEGRITHISSSEPVAKGSCYHRNNARWLLQVKGFSGSIYTLFPEINFCTCLSFRSQVLNDRVIFTCKHVLAGWLATVDRGKLSYQQITFKIFYCINLFAIMLTPDVDDYKLIAKLGSLKTIVNLLKALNFKESATCFATENGLKITVEDAKCMQASAYIPGVIFVEFNLKEDLMFKINLSILVECLCMFWSNINTTGSNVALELFYKGIGNPLSILIEENGIITDCSLKTQNPEELLDFHLEPENVLNKVVLQTELLKDILYELDPTSEVIELLLSPEAPFFRISTNGLAGICHIELPHDGELVDNFQCTTVATTSYRFAHIKPAMKALSYANKVSLRTDDCGLLCFQYMVKTTEEGHMCYIEYYISPVVDMK</sequence>
<organism evidence="8 9">
    <name type="scientific">Vespula maculifrons</name>
    <name type="common">Eastern yellow jacket</name>
    <name type="synonym">Wasp</name>
    <dbReference type="NCBI Taxonomy" id="7453"/>
    <lineage>
        <taxon>Eukaryota</taxon>
        <taxon>Metazoa</taxon>
        <taxon>Ecdysozoa</taxon>
        <taxon>Arthropoda</taxon>
        <taxon>Hexapoda</taxon>
        <taxon>Insecta</taxon>
        <taxon>Pterygota</taxon>
        <taxon>Neoptera</taxon>
        <taxon>Endopterygota</taxon>
        <taxon>Hymenoptera</taxon>
        <taxon>Apocrita</taxon>
        <taxon>Aculeata</taxon>
        <taxon>Vespoidea</taxon>
        <taxon>Vespidae</taxon>
        <taxon>Vespinae</taxon>
        <taxon>Vespula</taxon>
    </lineage>
</organism>
<keyword evidence="6" id="KW-0479">Metal-binding</keyword>
<name>A0ABD2CTC5_VESMC</name>
<dbReference type="CDD" id="cd00577">
    <property type="entry name" value="PCNA"/>
    <property type="match status" value="1"/>
</dbReference>
<protein>
    <submittedName>
        <fullName evidence="8">Cell cycle checkpoint protein RAD1</fullName>
    </submittedName>
</protein>
<evidence type="ECO:0000256" key="5">
    <source>
        <dbReference type="ARBA" id="ARBA00023242"/>
    </source>
</evidence>
<evidence type="ECO:0000259" key="7">
    <source>
        <dbReference type="PROSITE" id="PS50966"/>
    </source>
</evidence>
<evidence type="ECO:0000313" key="9">
    <source>
        <dbReference type="Proteomes" id="UP001607303"/>
    </source>
</evidence>
<dbReference type="GO" id="GO:0005634">
    <property type="term" value="C:nucleus"/>
    <property type="evidence" value="ECO:0007669"/>
    <property type="project" value="UniProtKB-SubCell"/>
</dbReference>
<dbReference type="Gene3D" id="3.70.10.10">
    <property type="match status" value="1"/>
</dbReference>
<evidence type="ECO:0000313" key="8">
    <source>
        <dbReference type="EMBL" id="KAL2748378.1"/>
    </source>
</evidence>
<comment type="similarity">
    <text evidence="2">Belongs to the rad1 family.</text>
</comment>
<dbReference type="InterPro" id="IPR003021">
    <property type="entry name" value="Rad1_Rec1_Rad17"/>
</dbReference>
<evidence type="ECO:0000256" key="6">
    <source>
        <dbReference type="PROSITE-ProRule" id="PRU00325"/>
    </source>
</evidence>
<dbReference type="EMBL" id="JAYRBN010000031">
    <property type="protein sequence ID" value="KAL2748378.1"/>
    <property type="molecule type" value="Genomic_DNA"/>
</dbReference>
<comment type="subcellular location">
    <subcellularLocation>
        <location evidence="1">Nucleus</location>
    </subcellularLocation>
</comment>
<dbReference type="Pfam" id="PF02144">
    <property type="entry name" value="Rad1"/>
    <property type="match status" value="1"/>
</dbReference>
<comment type="caution">
    <text evidence="8">The sequence shown here is derived from an EMBL/GenBank/DDBJ whole genome shotgun (WGS) entry which is preliminary data.</text>
</comment>
<dbReference type="InterPro" id="IPR046938">
    <property type="entry name" value="DNA_clamp_sf"/>
</dbReference>
<keyword evidence="3" id="KW-0227">DNA damage</keyword>